<name>A0AAE3VR47_9HYPH</name>
<dbReference type="EC" id="2.7.1.156" evidence="14"/>
<dbReference type="PIRSF" id="PIRSF006135">
    <property type="entry name" value="CobU"/>
    <property type="match status" value="1"/>
</dbReference>
<evidence type="ECO:0000256" key="12">
    <source>
        <dbReference type="ARBA" id="ARBA00022840"/>
    </source>
</evidence>
<evidence type="ECO:0000256" key="6">
    <source>
        <dbReference type="ARBA" id="ARBA00005159"/>
    </source>
</evidence>
<dbReference type="Proteomes" id="UP001229244">
    <property type="component" value="Unassembled WGS sequence"/>
</dbReference>
<evidence type="ECO:0000256" key="7">
    <source>
        <dbReference type="ARBA" id="ARBA00007490"/>
    </source>
</evidence>
<evidence type="ECO:0000256" key="13">
    <source>
        <dbReference type="ARBA" id="ARBA00023134"/>
    </source>
</evidence>
<feature type="binding site" evidence="16">
    <location>
        <begin position="16"/>
        <end position="23"/>
    </location>
    <ligand>
        <name>GTP</name>
        <dbReference type="ChEBI" id="CHEBI:37565"/>
    </ligand>
</feature>
<feature type="binding site" evidence="16">
    <location>
        <begin position="41"/>
        <end position="43"/>
    </location>
    <ligand>
        <name>GTP</name>
        <dbReference type="ChEBI" id="CHEBI:37565"/>
    </ligand>
</feature>
<dbReference type="SUPFAM" id="SSF52540">
    <property type="entry name" value="P-loop containing nucleoside triphosphate hydrolases"/>
    <property type="match status" value="1"/>
</dbReference>
<keyword evidence="9 14" id="KW-0808">Transferase</keyword>
<evidence type="ECO:0000256" key="15">
    <source>
        <dbReference type="PIRSR" id="PIRSR006135-1"/>
    </source>
</evidence>
<keyword evidence="17" id="KW-0548">Nucleotidyltransferase</keyword>
<evidence type="ECO:0000256" key="1">
    <source>
        <dbReference type="ARBA" id="ARBA00000312"/>
    </source>
</evidence>
<comment type="catalytic activity">
    <reaction evidence="3">
        <text>adenosylcob(III)inamide + GTP = adenosylcob(III)inamide phosphate + GDP + H(+)</text>
        <dbReference type="Rhea" id="RHEA:15765"/>
        <dbReference type="ChEBI" id="CHEBI:2480"/>
        <dbReference type="ChEBI" id="CHEBI:15378"/>
        <dbReference type="ChEBI" id="CHEBI:37565"/>
        <dbReference type="ChEBI" id="CHEBI:58189"/>
        <dbReference type="ChEBI" id="CHEBI:58502"/>
        <dbReference type="EC" id="2.7.1.156"/>
    </reaction>
</comment>
<dbReference type="AlphaFoldDB" id="A0AAE3VR47"/>
<evidence type="ECO:0000256" key="8">
    <source>
        <dbReference type="ARBA" id="ARBA00022573"/>
    </source>
</evidence>
<evidence type="ECO:0000256" key="3">
    <source>
        <dbReference type="ARBA" id="ARBA00001522"/>
    </source>
</evidence>
<dbReference type="GO" id="GO:0009236">
    <property type="term" value="P:cobalamin biosynthetic process"/>
    <property type="evidence" value="ECO:0007669"/>
    <property type="project" value="UniProtKB-UniRule"/>
</dbReference>
<evidence type="ECO:0000256" key="11">
    <source>
        <dbReference type="ARBA" id="ARBA00022777"/>
    </source>
</evidence>
<feature type="binding site" evidence="16">
    <location>
        <begin position="59"/>
        <end position="62"/>
    </location>
    <ligand>
        <name>GTP</name>
        <dbReference type="ChEBI" id="CHEBI:37565"/>
    </ligand>
</feature>
<comment type="similarity">
    <text evidence="7 14">Belongs to the CobU/CobP family.</text>
</comment>
<keyword evidence="18" id="KW-1185">Reference proteome</keyword>
<gene>
    <name evidence="17" type="ORF">J2S73_002772</name>
</gene>
<evidence type="ECO:0000256" key="5">
    <source>
        <dbReference type="ARBA" id="ARBA00004692"/>
    </source>
</evidence>
<evidence type="ECO:0000256" key="14">
    <source>
        <dbReference type="PIRNR" id="PIRNR006135"/>
    </source>
</evidence>
<evidence type="ECO:0000256" key="2">
    <source>
        <dbReference type="ARBA" id="ARBA00000711"/>
    </source>
</evidence>
<evidence type="ECO:0000256" key="10">
    <source>
        <dbReference type="ARBA" id="ARBA00022741"/>
    </source>
</evidence>
<evidence type="ECO:0000313" key="17">
    <source>
        <dbReference type="EMBL" id="MDQ0316315.1"/>
    </source>
</evidence>
<dbReference type="PANTHER" id="PTHR34848">
    <property type="match status" value="1"/>
</dbReference>
<evidence type="ECO:0000256" key="4">
    <source>
        <dbReference type="ARBA" id="ARBA00003889"/>
    </source>
</evidence>
<comment type="pathway">
    <text evidence="5 14">Cofactor biosynthesis; adenosylcobalamin biosynthesis; adenosylcobalamin from cob(II)yrinate a,c-diamide: step 6/7.</text>
</comment>
<reference evidence="17" key="1">
    <citation type="submission" date="2023-07" db="EMBL/GenBank/DDBJ databases">
        <title>Genomic Encyclopedia of Type Strains, Phase IV (KMG-IV): sequencing the most valuable type-strain genomes for metagenomic binning, comparative biology and taxonomic classification.</title>
        <authorList>
            <person name="Goeker M."/>
        </authorList>
    </citation>
    <scope>NUCLEOTIDE SEQUENCE</scope>
    <source>
        <strain evidence="17">DSM 21202</strain>
    </source>
</reference>
<dbReference type="CDD" id="cd00544">
    <property type="entry name" value="CobU"/>
    <property type="match status" value="1"/>
</dbReference>
<comment type="caution">
    <text evidence="17">The sequence shown here is derived from an EMBL/GenBank/DDBJ whole genome shotgun (WGS) entry which is preliminary data.</text>
</comment>
<keyword evidence="10 14" id="KW-0547">Nucleotide-binding</keyword>
<feature type="binding site" evidence="16">
    <location>
        <position position="92"/>
    </location>
    <ligand>
        <name>GTP</name>
        <dbReference type="ChEBI" id="CHEBI:37565"/>
    </ligand>
</feature>
<dbReference type="RefSeq" id="WP_306886141.1">
    <property type="nucleotide sequence ID" value="NZ_JAUSUL010000002.1"/>
</dbReference>
<comment type="catalytic activity">
    <reaction evidence="2 14">
        <text>adenosylcob(III)inamide phosphate + GTP + H(+) = adenosylcob(III)inamide-GDP + diphosphate</text>
        <dbReference type="Rhea" id="RHEA:22712"/>
        <dbReference type="ChEBI" id="CHEBI:15378"/>
        <dbReference type="ChEBI" id="CHEBI:33019"/>
        <dbReference type="ChEBI" id="CHEBI:37565"/>
        <dbReference type="ChEBI" id="CHEBI:58502"/>
        <dbReference type="ChEBI" id="CHEBI:60487"/>
        <dbReference type="EC" id="2.7.7.62"/>
    </reaction>
</comment>
<evidence type="ECO:0000256" key="9">
    <source>
        <dbReference type="ARBA" id="ARBA00022679"/>
    </source>
</evidence>
<comment type="pathway">
    <text evidence="6 14">Cofactor biosynthesis; adenosylcobalamin biosynthesis; adenosylcobalamin from cob(II)yrinate a,c-diamide: step 5/7.</text>
</comment>
<keyword evidence="11 14" id="KW-0418">Kinase</keyword>
<sequence length="187" mass="19599">MTETGGMEARSVLVLGGARSGKSRTAETLAQTSGLRLVYLATAGPPRDGEMADRIALHRHRRGTEWTTVEEPLDLVGAVERSAGAETVVLVDCLTLWLSNLMAEGRDVDAETERLCGALREVAGPVILVSNEVGGGIVPENALARAFRDHQGRLNQAVAAIVDAAVLVVAGRALVLPGASCPDIALR</sequence>
<dbReference type="GO" id="GO:0005525">
    <property type="term" value="F:GTP binding"/>
    <property type="evidence" value="ECO:0007669"/>
    <property type="project" value="UniProtKB-UniRule"/>
</dbReference>
<feature type="active site" description="GMP-histidine intermediate" evidence="15">
    <location>
        <position position="58"/>
    </location>
</feature>
<keyword evidence="13 14" id="KW-0342">GTP-binding</keyword>
<dbReference type="EC" id="2.7.7.62" evidence="14"/>
<evidence type="ECO:0000313" key="18">
    <source>
        <dbReference type="Proteomes" id="UP001229244"/>
    </source>
</evidence>
<organism evidence="17 18">
    <name type="scientific">Amorphus orientalis</name>
    <dbReference type="NCBI Taxonomy" id="649198"/>
    <lineage>
        <taxon>Bacteria</taxon>
        <taxon>Pseudomonadati</taxon>
        <taxon>Pseudomonadota</taxon>
        <taxon>Alphaproteobacteria</taxon>
        <taxon>Hyphomicrobiales</taxon>
        <taxon>Amorphaceae</taxon>
        <taxon>Amorphus</taxon>
    </lineage>
</organism>
<proteinExistence type="inferred from homology"/>
<dbReference type="NCBIfam" id="NF004469">
    <property type="entry name" value="PRK05800.1"/>
    <property type="match status" value="1"/>
</dbReference>
<evidence type="ECO:0000256" key="16">
    <source>
        <dbReference type="PIRSR" id="PIRSR006135-2"/>
    </source>
</evidence>
<comment type="function">
    <text evidence="4 14">Catalyzes ATP-dependent phosphorylation of adenosylcobinamide and addition of GMP to adenosylcobinamide phosphate.</text>
</comment>
<comment type="catalytic activity">
    <reaction evidence="1 14">
        <text>adenosylcob(III)inamide + ATP = adenosylcob(III)inamide phosphate + ADP + H(+)</text>
        <dbReference type="Rhea" id="RHEA:15769"/>
        <dbReference type="ChEBI" id="CHEBI:2480"/>
        <dbReference type="ChEBI" id="CHEBI:15378"/>
        <dbReference type="ChEBI" id="CHEBI:30616"/>
        <dbReference type="ChEBI" id="CHEBI:58502"/>
        <dbReference type="ChEBI" id="CHEBI:456216"/>
        <dbReference type="EC" id="2.7.1.156"/>
    </reaction>
</comment>
<keyword evidence="12 14" id="KW-0067">ATP-binding</keyword>
<dbReference type="Gene3D" id="3.40.50.300">
    <property type="entry name" value="P-loop containing nucleotide triphosphate hydrolases"/>
    <property type="match status" value="1"/>
</dbReference>
<protein>
    <recommendedName>
        <fullName evidence="14">Bifunctional adenosylcobalamin biosynthesis protein</fullName>
        <ecNumber evidence="14">2.7.1.156</ecNumber>
        <ecNumber evidence="14">2.7.7.62</ecNumber>
    </recommendedName>
</protein>
<feature type="binding site" evidence="16">
    <location>
        <position position="70"/>
    </location>
    <ligand>
        <name>GTP</name>
        <dbReference type="ChEBI" id="CHEBI:37565"/>
    </ligand>
</feature>
<dbReference type="EMBL" id="JAUSUL010000002">
    <property type="protein sequence ID" value="MDQ0316315.1"/>
    <property type="molecule type" value="Genomic_DNA"/>
</dbReference>
<dbReference type="GO" id="GO:0008820">
    <property type="term" value="F:cobinamide phosphate guanylyltransferase activity"/>
    <property type="evidence" value="ECO:0007669"/>
    <property type="project" value="UniProtKB-UniRule"/>
</dbReference>
<dbReference type="PANTHER" id="PTHR34848:SF1">
    <property type="entry name" value="BIFUNCTIONAL ADENOSYLCOBALAMIN BIOSYNTHESIS PROTEIN COBU"/>
    <property type="match status" value="1"/>
</dbReference>
<dbReference type="GO" id="GO:0043752">
    <property type="term" value="F:adenosylcobinamide kinase activity"/>
    <property type="evidence" value="ECO:0007669"/>
    <property type="project" value="UniProtKB-EC"/>
</dbReference>
<dbReference type="Pfam" id="PF02283">
    <property type="entry name" value="CobU"/>
    <property type="match status" value="1"/>
</dbReference>
<dbReference type="InterPro" id="IPR027417">
    <property type="entry name" value="P-loop_NTPase"/>
</dbReference>
<dbReference type="GO" id="GO:0005524">
    <property type="term" value="F:ATP binding"/>
    <property type="evidence" value="ECO:0007669"/>
    <property type="project" value="UniProtKB-UniRule"/>
</dbReference>
<dbReference type="InterPro" id="IPR003203">
    <property type="entry name" value="CobU/CobP"/>
</dbReference>
<keyword evidence="8 14" id="KW-0169">Cobalamin biosynthesis</keyword>
<accession>A0AAE3VR47</accession>